<feature type="region of interest" description="Disordered" evidence="10">
    <location>
        <begin position="1"/>
        <end position="84"/>
    </location>
</feature>
<accession>A0A9W7SXL4</accession>
<reference evidence="12 13" key="2">
    <citation type="journal article" date="2021" name="Curr. Genet.">
        <title>Genetic response to nitrogen starvation in the aggressive Eucalyptus foliar pathogen Teratosphaeria destructans.</title>
        <authorList>
            <person name="Havenga M."/>
            <person name="Wingfield B.D."/>
            <person name="Wingfield M.J."/>
            <person name="Dreyer L.L."/>
            <person name="Roets F."/>
            <person name="Aylward J."/>
        </authorList>
    </citation>
    <scope>NUCLEOTIDE SEQUENCE [LARGE SCALE GENOMIC DNA]</scope>
    <source>
        <strain evidence="12">CMW44962</strain>
    </source>
</reference>
<dbReference type="Proteomes" id="UP001138500">
    <property type="component" value="Unassembled WGS sequence"/>
</dbReference>
<evidence type="ECO:0000313" key="13">
    <source>
        <dbReference type="Proteomes" id="UP001138500"/>
    </source>
</evidence>
<comment type="caution">
    <text evidence="12">The sequence shown here is derived from an EMBL/GenBank/DDBJ whole genome shotgun (WGS) entry which is preliminary data.</text>
</comment>
<keyword evidence="5" id="KW-0967">Endosome</keyword>
<dbReference type="GO" id="GO:0032266">
    <property type="term" value="F:phosphatidylinositol-3-phosphate binding"/>
    <property type="evidence" value="ECO:0007669"/>
    <property type="project" value="InterPro"/>
</dbReference>
<evidence type="ECO:0000256" key="4">
    <source>
        <dbReference type="ARBA" id="ARBA00022554"/>
    </source>
</evidence>
<feature type="compositionally biased region" description="Polar residues" evidence="10">
    <location>
        <begin position="28"/>
        <end position="40"/>
    </location>
</feature>
<dbReference type="SUPFAM" id="SSF64268">
    <property type="entry name" value="PX domain"/>
    <property type="match status" value="1"/>
</dbReference>
<comment type="similarity">
    <text evidence="3">Belongs to the YPT35 family.</text>
</comment>
<dbReference type="GO" id="GO:0010008">
    <property type="term" value="C:endosome membrane"/>
    <property type="evidence" value="ECO:0007669"/>
    <property type="project" value="UniProtKB-SubCell"/>
</dbReference>
<dbReference type="CDD" id="cd07280">
    <property type="entry name" value="PX_YPT35"/>
    <property type="match status" value="1"/>
</dbReference>
<evidence type="ECO:0000256" key="6">
    <source>
        <dbReference type="ARBA" id="ARBA00023136"/>
    </source>
</evidence>
<dbReference type="SMART" id="SM00312">
    <property type="entry name" value="PX"/>
    <property type="match status" value="1"/>
</dbReference>
<organism evidence="12 13">
    <name type="scientific">Teratosphaeria destructans</name>
    <dbReference type="NCBI Taxonomy" id="418781"/>
    <lineage>
        <taxon>Eukaryota</taxon>
        <taxon>Fungi</taxon>
        <taxon>Dikarya</taxon>
        <taxon>Ascomycota</taxon>
        <taxon>Pezizomycotina</taxon>
        <taxon>Dothideomycetes</taxon>
        <taxon>Dothideomycetidae</taxon>
        <taxon>Mycosphaerellales</taxon>
        <taxon>Teratosphaeriaceae</taxon>
        <taxon>Teratosphaeria</taxon>
    </lineage>
</organism>
<evidence type="ECO:0000256" key="10">
    <source>
        <dbReference type="SAM" id="MobiDB-lite"/>
    </source>
</evidence>
<evidence type="ECO:0000256" key="7">
    <source>
        <dbReference type="ARBA" id="ARBA00033728"/>
    </source>
</evidence>
<keyword evidence="4" id="KW-0926">Vacuole</keyword>
<dbReference type="PROSITE" id="PS50195">
    <property type="entry name" value="PX"/>
    <property type="match status" value="1"/>
</dbReference>
<proteinExistence type="inferred from homology"/>
<dbReference type="Pfam" id="PF00787">
    <property type="entry name" value="PX"/>
    <property type="match status" value="1"/>
</dbReference>
<evidence type="ECO:0000256" key="8">
    <source>
        <dbReference type="ARBA" id="ARBA00033774"/>
    </source>
</evidence>
<gene>
    <name evidence="12" type="ORF">Tdes44962_MAKER01648</name>
</gene>
<evidence type="ECO:0000256" key="2">
    <source>
        <dbReference type="ARBA" id="ARBA00004177"/>
    </source>
</evidence>
<evidence type="ECO:0000256" key="1">
    <source>
        <dbReference type="ARBA" id="ARBA00004148"/>
    </source>
</evidence>
<evidence type="ECO:0000256" key="3">
    <source>
        <dbReference type="ARBA" id="ARBA00007426"/>
    </source>
</evidence>
<evidence type="ECO:0000256" key="5">
    <source>
        <dbReference type="ARBA" id="ARBA00022753"/>
    </source>
</evidence>
<dbReference type="OrthoDB" id="10254720at2759"/>
<keyword evidence="6" id="KW-0472">Membrane</keyword>
<name>A0A9W7SXL4_9PEZI</name>
<comment type="subcellular location">
    <subcellularLocation>
        <location evidence="2">Endosome</location>
    </subcellularLocation>
    <subcellularLocation>
        <location evidence="1">Vacuole membrane</location>
        <topology evidence="1">Peripheral membrane protein</topology>
    </subcellularLocation>
</comment>
<evidence type="ECO:0000313" key="12">
    <source>
        <dbReference type="EMBL" id="KAH9840448.1"/>
    </source>
</evidence>
<comment type="function">
    <text evidence="7">Recruits the lipid transfer protein VPS13 to endosomal and vacuolar membranes.</text>
</comment>
<reference evidence="12 13" key="1">
    <citation type="journal article" date="2018" name="IMA Fungus">
        <title>IMA Genome-F 10: Nine draft genome sequences of Claviceps purpurea s.lat., including C. arundinis, C. humidiphila, and C. cf. spartinae, pseudomolecules for the pitch canker pathogen Fusarium circinatum, draft genome of Davidsoniella eucalypti, Grosmannia galeiformis, Quambalaria eucalypti, and Teratosphaeria destructans.</title>
        <authorList>
            <person name="Wingfield B.D."/>
            <person name="Liu M."/>
            <person name="Nguyen H.D."/>
            <person name="Lane F.A."/>
            <person name="Morgan S.W."/>
            <person name="De Vos L."/>
            <person name="Wilken P.M."/>
            <person name="Duong T.A."/>
            <person name="Aylward J."/>
            <person name="Coetzee M.P."/>
            <person name="Dadej K."/>
            <person name="De Beer Z.W."/>
            <person name="Findlay W."/>
            <person name="Havenga M."/>
            <person name="Kolarik M."/>
            <person name="Menzies J.G."/>
            <person name="Naidoo K."/>
            <person name="Pochopski O."/>
            <person name="Shoukouhi P."/>
            <person name="Santana Q.C."/>
            <person name="Seifert K.A."/>
            <person name="Soal N."/>
            <person name="Steenkamp E.T."/>
            <person name="Tatham C.T."/>
            <person name="van der Nest M.A."/>
            <person name="Wingfield M.J."/>
        </authorList>
    </citation>
    <scope>NUCLEOTIDE SEQUENCE [LARGE SCALE GENOMIC DNA]</scope>
    <source>
        <strain evidence="12">CMW44962</strain>
    </source>
</reference>
<sequence length="242" mass="26959">MNRAQQRPTPASWMEEPPRHPIEAELRSQGNHTDALSAITTLPEDHHVQHSSLPTSPTSDLSGDLDPDTQDPTPDQGPNAPLFWTTRHGRSVSTISYHSLGETLPPAINLEDHSSEDNIATHGCWAAGVTVDSYTIIQGSGSPHYSNMAAYVIWHINVRTLKGGAIRLNKRYSEIDQLRIDLVKSFPHAEGMLPKLPRKSLVSRFRPKFLEQRRVGLGHFLNCVLLNMEFAASPMVKEFIFA</sequence>
<feature type="compositionally biased region" description="Basic and acidic residues" evidence="10">
    <location>
        <begin position="16"/>
        <end position="26"/>
    </location>
</feature>
<dbReference type="EMBL" id="RIBY02000557">
    <property type="protein sequence ID" value="KAH9840448.1"/>
    <property type="molecule type" value="Genomic_DNA"/>
</dbReference>
<dbReference type="InterPro" id="IPR037917">
    <property type="entry name" value="Ypt35_PX"/>
</dbReference>
<dbReference type="InterPro" id="IPR036871">
    <property type="entry name" value="PX_dom_sf"/>
</dbReference>
<dbReference type="AlphaFoldDB" id="A0A9W7SXL4"/>
<feature type="compositionally biased region" description="Low complexity" evidence="10">
    <location>
        <begin position="51"/>
        <end position="62"/>
    </location>
</feature>
<dbReference type="InterPro" id="IPR001683">
    <property type="entry name" value="PX_dom"/>
</dbReference>
<feature type="domain" description="PX" evidence="11">
    <location>
        <begin position="132"/>
        <end position="242"/>
    </location>
</feature>
<keyword evidence="13" id="KW-1185">Reference proteome</keyword>
<evidence type="ECO:0000256" key="9">
    <source>
        <dbReference type="ARBA" id="ARBA00033785"/>
    </source>
</evidence>
<protein>
    <recommendedName>
        <fullName evidence="8">Endosomal/vacuolar adapter protein YPT35</fullName>
    </recommendedName>
    <alternativeName>
        <fullName evidence="9">PX domain-containing protein YPT35</fullName>
    </alternativeName>
</protein>
<evidence type="ECO:0000259" key="11">
    <source>
        <dbReference type="PROSITE" id="PS50195"/>
    </source>
</evidence>
<dbReference type="GO" id="GO:0005774">
    <property type="term" value="C:vacuolar membrane"/>
    <property type="evidence" value="ECO:0007669"/>
    <property type="project" value="UniProtKB-SubCell"/>
</dbReference>
<dbReference type="Gene3D" id="3.30.1520.10">
    <property type="entry name" value="Phox-like domain"/>
    <property type="match status" value="1"/>
</dbReference>